<dbReference type="CDD" id="cd09112">
    <property type="entry name" value="PLDc_CLS_2"/>
    <property type="match status" value="1"/>
</dbReference>
<dbReference type="EMBL" id="PDOD01000006">
    <property type="protein sequence ID" value="PYZ91585.1"/>
    <property type="molecule type" value="Genomic_DNA"/>
</dbReference>
<dbReference type="SMART" id="SM00155">
    <property type="entry name" value="PLDc"/>
    <property type="match status" value="2"/>
</dbReference>
<evidence type="ECO:0000256" key="7">
    <source>
        <dbReference type="ARBA" id="ARBA00023136"/>
    </source>
</evidence>
<dbReference type="GO" id="GO:0005886">
    <property type="term" value="C:plasma membrane"/>
    <property type="evidence" value="ECO:0007669"/>
    <property type="project" value="UniProtKB-SubCell"/>
</dbReference>
<accession>A0A323TQK2</accession>
<keyword evidence="7" id="KW-0472">Membrane</keyword>
<keyword evidence="6" id="KW-1133">Transmembrane helix</keyword>
<keyword evidence="2" id="KW-1003">Cell membrane</keyword>
<evidence type="ECO:0000313" key="10">
    <source>
        <dbReference type="EMBL" id="PYZ91585.1"/>
    </source>
</evidence>
<dbReference type="PANTHER" id="PTHR21248">
    <property type="entry name" value="CARDIOLIPIN SYNTHASE"/>
    <property type="match status" value="1"/>
</dbReference>
<dbReference type="PROSITE" id="PS50035">
    <property type="entry name" value="PLD"/>
    <property type="match status" value="2"/>
</dbReference>
<dbReference type="NCBIfam" id="TIGR04265">
    <property type="entry name" value="bac_cardiolipin"/>
    <property type="match status" value="1"/>
</dbReference>
<evidence type="ECO:0000256" key="8">
    <source>
        <dbReference type="NCBIfam" id="TIGR04265"/>
    </source>
</evidence>
<dbReference type="Pfam" id="PF13091">
    <property type="entry name" value="PLDc_2"/>
    <property type="match status" value="2"/>
</dbReference>
<comment type="subcellular location">
    <subcellularLocation>
        <location evidence="1">Cell membrane</location>
    </subcellularLocation>
</comment>
<evidence type="ECO:0000256" key="6">
    <source>
        <dbReference type="ARBA" id="ARBA00022989"/>
    </source>
</evidence>
<evidence type="ECO:0000256" key="4">
    <source>
        <dbReference type="ARBA" id="ARBA00022692"/>
    </source>
</evidence>
<feature type="domain" description="PLD phosphodiesterase" evidence="9">
    <location>
        <begin position="309"/>
        <end position="336"/>
    </location>
</feature>
<feature type="domain" description="PLD phosphodiesterase" evidence="9">
    <location>
        <begin position="137"/>
        <end position="164"/>
    </location>
</feature>
<keyword evidence="4" id="KW-0812">Transmembrane</keyword>
<evidence type="ECO:0000256" key="1">
    <source>
        <dbReference type="ARBA" id="ARBA00004236"/>
    </source>
</evidence>
<protein>
    <recommendedName>
        <fullName evidence="8">Cardiolipin synthase</fullName>
        <ecNumber evidence="8">2.7.8.-</ecNumber>
    </recommendedName>
</protein>
<keyword evidence="11" id="KW-1185">Reference proteome</keyword>
<evidence type="ECO:0000256" key="2">
    <source>
        <dbReference type="ARBA" id="ARBA00022475"/>
    </source>
</evidence>
<evidence type="ECO:0000256" key="3">
    <source>
        <dbReference type="ARBA" id="ARBA00022679"/>
    </source>
</evidence>
<dbReference type="Gene3D" id="3.30.870.10">
    <property type="entry name" value="Endonuclease Chain A"/>
    <property type="match status" value="2"/>
</dbReference>
<proteinExistence type="predicted"/>
<gene>
    <name evidence="10" type="primary">cls</name>
    <name evidence="10" type="ORF">CR194_18290</name>
</gene>
<keyword evidence="5" id="KW-0677">Repeat</keyword>
<dbReference type="AlphaFoldDB" id="A0A323TQK2"/>
<comment type="caution">
    <text evidence="10">The sequence shown here is derived from an EMBL/GenBank/DDBJ whole genome shotgun (WGS) entry which is preliminary data.</text>
</comment>
<dbReference type="EC" id="2.7.8.-" evidence="8"/>
<dbReference type="InterPro" id="IPR022924">
    <property type="entry name" value="Cardiolipin_synthase"/>
</dbReference>
<evidence type="ECO:0000313" key="11">
    <source>
        <dbReference type="Proteomes" id="UP000248214"/>
    </source>
</evidence>
<dbReference type="SUPFAM" id="SSF56024">
    <property type="entry name" value="Phospholipase D/nuclease"/>
    <property type="match status" value="2"/>
</dbReference>
<evidence type="ECO:0000259" key="9">
    <source>
        <dbReference type="PROSITE" id="PS50035"/>
    </source>
</evidence>
<dbReference type="GO" id="GO:0008808">
    <property type="term" value="F:cardiolipin synthase activity"/>
    <property type="evidence" value="ECO:0007669"/>
    <property type="project" value="UniProtKB-UniRule"/>
</dbReference>
<reference evidence="10 11" key="1">
    <citation type="submission" date="2017-10" db="EMBL/GenBank/DDBJ databases">
        <title>Bacillus sp. nov., a halophilic bacterium isolated from a Keqin Lake.</title>
        <authorList>
            <person name="Wang H."/>
        </authorList>
    </citation>
    <scope>NUCLEOTIDE SEQUENCE [LARGE SCALE GENOMIC DNA]</scope>
    <source>
        <strain evidence="10 11">KQ-12</strain>
    </source>
</reference>
<keyword evidence="3" id="KW-0808">Transferase</keyword>
<dbReference type="PANTHER" id="PTHR21248:SF7">
    <property type="entry name" value="MINOR CARDIOLIPIN SYNTHASE CLSB"/>
    <property type="match status" value="1"/>
</dbReference>
<dbReference type="InterPro" id="IPR025202">
    <property type="entry name" value="PLD-like_dom"/>
</dbReference>
<dbReference type="OrthoDB" id="9762009at2"/>
<dbReference type="RefSeq" id="WP_110612219.1">
    <property type="nucleotide sequence ID" value="NZ_PDOD01000006.1"/>
</dbReference>
<dbReference type="PIRSF" id="PIRSF000850">
    <property type="entry name" value="Phospholipase_D_PSS"/>
    <property type="match status" value="1"/>
</dbReference>
<organism evidence="10 11">
    <name type="scientific">Salipaludibacillus keqinensis</name>
    <dbReference type="NCBI Taxonomy" id="2045207"/>
    <lineage>
        <taxon>Bacteria</taxon>
        <taxon>Bacillati</taxon>
        <taxon>Bacillota</taxon>
        <taxon>Bacilli</taxon>
        <taxon>Bacillales</taxon>
        <taxon>Bacillaceae</taxon>
    </lineage>
</organism>
<sequence length="397" mass="45997">MRVVAIIILFIVWLVTDLKLGNKVHRKNIKPMKDHFVRKSSIQFFAHGDKLFDHMLQRIENASDHIHIQFFIFRDDHIGQKFLDLLKEKAIEGVDVRLLVDWGGYHISRKEKKSLLKAGVQLAKTNTPSLPFLFYSINERNHRKVTVIDNQCGYIGGYNVGDEYLGRDPEMGRWRDYHLYIEGEACQDLQDQFTIDWNGSSGKPFNLKDLIPVTSGTGSTPVQIIPTDGAHVVEMIHHLLDQAKEFVFIGTPYFIPGDSLKKKLMQLSARGVDIKLLIPKYPDHALVKDAAFPYFPDLLKSGVDIRQFYEGFYHSKVLIIDEQWCDIGTSNFDKRSFHVNKEINCIIQDHSWIVPVREEIEKDFYESAEKITMDHIKNRSLFEKMKEKIATFISPFL</sequence>
<dbReference type="GO" id="GO:0032049">
    <property type="term" value="P:cardiolipin biosynthetic process"/>
    <property type="evidence" value="ECO:0007669"/>
    <property type="project" value="UniProtKB-UniRule"/>
</dbReference>
<dbReference type="Proteomes" id="UP000248214">
    <property type="component" value="Unassembled WGS sequence"/>
</dbReference>
<dbReference type="CDD" id="cd09110">
    <property type="entry name" value="PLDc_CLS_1"/>
    <property type="match status" value="1"/>
</dbReference>
<dbReference type="InterPro" id="IPR001736">
    <property type="entry name" value="PLipase_D/transphosphatidylase"/>
</dbReference>
<name>A0A323TQK2_9BACI</name>
<evidence type="ECO:0000256" key="5">
    <source>
        <dbReference type="ARBA" id="ARBA00022737"/>
    </source>
</evidence>